<protein>
    <recommendedName>
        <fullName evidence="2">CAAX prenyl protease 2/Lysostaphin resistance protein A-like domain-containing protein</fullName>
    </recommendedName>
</protein>
<proteinExistence type="predicted"/>
<feature type="domain" description="CAAX prenyl protease 2/Lysostaphin resistance protein A-like" evidence="2">
    <location>
        <begin position="98"/>
        <end position="182"/>
    </location>
</feature>
<evidence type="ECO:0000259" key="2">
    <source>
        <dbReference type="Pfam" id="PF02517"/>
    </source>
</evidence>
<dbReference type="OrthoDB" id="1523022at2"/>
<evidence type="ECO:0000313" key="4">
    <source>
        <dbReference type="Proteomes" id="UP000199334"/>
    </source>
</evidence>
<keyword evidence="1" id="KW-0472">Membrane</keyword>
<evidence type="ECO:0000256" key="1">
    <source>
        <dbReference type="SAM" id="Phobius"/>
    </source>
</evidence>
<dbReference type="STRING" id="237069.SAMN05216498_2704"/>
<dbReference type="RefSeq" id="WP_093857110.1">
    <property type="nucleotide sequence ID" value="NZ_BJVZ01000002.1"/>
</dbReference>
<reference evidence="3 4" key="1">
    <citation type="submission" date="2016-10" db="EMBL/GenBank/DDBJ databases">
        <authorList>
            <person name="de Groot N.N."/>
        </authorList>
    </citation>
    <scope>NUCLEOTIDE SEQUENCE [LARGE SCALE GENOMIC DNA]</scope>
    <source>
        <strain evidence="3 4">CGMCC 1.3442</strain>
    </source>
</reference>
<keyword evidence="1" id="KW-0812">Transmembrane</keyword>
<feature type="transmembrane region" description="Helical" evidence="1">
    <location>
        <begin position="92"/>
        <end position="110"/>
    </location>
</feature>
<organism evidence="3 4">
    <name type="scientific">Tenuibacillus multivorans</name>
    <dbReference type="NCBI Taxonomy" id="237069"/>
    <lineage>
        <taxon>Bacteria</taxon>
        <taxon>Bacillati</taxon>
        <taxon>Bacillota</taxon>
        <taxon>Bacilli</taxon>
        <taxon>Bacillales</taxon>
        <taxon>Bacillaceae</taxon>
        <taxon>Tenuibacillus</taxon>
    </lineage>
</organism>
<dbReference type="GO" id="GO:0004175">
    <property type="term" value="F:endopeptidase activity"/>
    <property type="evidence" value="ECO:0007669"/>
    <property type="project" value="UniProtKB-ARBA"/>
</dbReference>
<feature type="transmembrane region" description="Helical" evidence="1">
    <location>
        <begin position="169"/>
        <end position="190"/>
    </location>
</feature>
<dbReference type="InterPro" id="IPR003675">
    <property type="entry name" value="Rce1/LyrA-like_dom"/>
</dbReference>
<feature type="transmembrane region" description="Helical" evidence="1">
    <location>
        <begin position="20"/>
        <end position="40"/>
    </location>
</feature>
<feature type="transmembrane region" description="Helical" evidence="1">
    <location>
        <begin position="146"/>
        <end position="163"/>
    </location>
</feature>
<dbReference type="Pfam" id="PF02517">
    <property type="entry name" value="Rce1-like"/>
    <property type="match status" value="1"/>
</dbReference>
<name>A0A1H0CX87_9BACI</name>
<gene>
    <name evidence="3" type="ORF">SAMN05216498_2704</name>
</gene>
<accession>A0A1H0CX87</accession>
<sequence>MKRQSQAEIVKQLSNKELLLNVYASQLLFVLLAFGLAWLWFDDFNHLFGLFKLNWNELLLLGLIPGVTVVMIDLIFIKWIPEKYYDDGGINNRIFTSLSIPQIFLIALVVSFSEELLFRGVIQTSFGYVIASVLFALVHFRYLNKIVLLVSVLILSFLLGYIYEITNNLLVPIVAHFIIDFLLGIYYRLFRGDNHERKLSQTLSK</sequence>
<keyword evidence="1" id="KW-1133">Transmembrane helix</keyword>
<keyword evidence="4" id="KW-1185">Reference proteome</keyword>
<feature type="transmembrane region" description="Helical" evidence="1">
    <location>
        <begin position="116"/>
        <end position="139"/>
    </location>
</feature>
<dbReference type="AlphaFoldDB" id="A0A1H0CX87"/>
<evidence type="ECO:0000313" key="3">
    <source>
        <dbReference type="EMBL" id="SDN62416.1"/>
    </source>
</evidence>
<feature type="transmembrane region" description="Helical" evidence="1">
    <location>
        <begin position="60"/>
        <end position="80"/>
    </location>
</feature>
<dbReference type="EMBL" id="FNIG01000006">
    <property type="protein sequence ID" value="SDN62416.1"/>
    <property type="molecule type" value="Genomic_DNA"/>
</dbReference>
<dbReference type="Proteomes" id="UP000199334">
    <property type="component" value="Unassembled WGS sequence"/>
</dbReference>
<dbReference type="GO" id="GO:0080120">
    <property type="term" value="P:CAAX-box protein maturation"/>
    <property type="evidence" value="ECO:0007669"/>
    <property type="project" value="UniProtKB-ARBA"/>
</dbReference>